<dbReference type="GO" id="GO:0004045">
    <property type="term" value="F:peptidyl-tRNA hydrolase activity"/>
    <property type="evidence" value="ECO:0007669"/>
    <property type="project" value="UniProtKB-EC"/>
</dbReference>
<dbReference type="OrthoDB" id="1711136at2759"/>
<reference evidence="6 7" key="1">
    <citation type="journal article" date="2020" name="ISME J.">
        <title>Uncovering the hidden diversity of litter-decomposition mechanisms in mushroom-forming fungi.</title>
        <authorList>
            <person name="Floudas D."/>
            <person name="Bentzer J."/>
            <person name="Ahren D."/>
            <person name="Johansson T."/>
            <person name="Persson P."/>
            <person name="Tunlid A."/>
        </authorList>
    </citation>
    <scope>NUCLEOTIDE SEQUENCE [LARGE SCALE GENOMIC DNA]</scope>
    <source>
        <strain evidence="6 7">CBS 175.51</strain>
    </source>
</reference>
<dbReference type="InterPro" id="IPR036416">
    <property type="entry name" value="Pept_tRNA_hydro_sf"/>
</dbReference>
<dbReference type="EC" id="3.1.1.29" evidence="1"/>
<dbReference type="PANTHER" id="PTHR17224:SF1">
    <property type="entry name" value="PEPTIDYL-TRNA HYDROLASE"/>
    <property type="match status" value="1"/>
</dbReference>
<dbReference type="GO" id="GO:0000049">
    <property type="term" value="F:tRNA binding"/>
    <property type="evidence" value="ECO:0007669"/>
    <property type="project" value="UniProtKB-KW"/>
</dbReference>
<dbReference type="InterPro" id="IPR001328">
    <property type="entry name" value="Pept_tRNA_hydro"/>
</dbReference>
<evidence type="ECO:0000256" key="3">
    <source>
        <dbReference type="ARBA" id="ARBA00022801"/>
    </source>
</evidence>
<dbReference type="Gene3D" id="3.40.50.1470">
    <property type="entry name" value="Peptidyl-tRNA hydrolase"/>
    <property type="match status" value="1"/>
</dbReference>
<evidence type="ECO:0000256" key="2">
    <source>
        <dbReference type="ARBA" id="ARBA00022555"/>
    </source>
</evidence>
<dbReference type="SUPFAM" id="SSF53178">
    <property type="entry name" value="Peptidyl-tRNA hydrolase-like"/>
    <property type="match status" value="1"/>
</dbReference>
<dbReference type="AlphaFoldDB" id="A0A8H5CBN4"/>
<gene>
    <name evidence="6" type="ORF">D9611_013250</name>
</gene>
<evidence type="ECO:0000256" key="5">
    <source>
        <dbReference type="ARBA" id="ARBA00038063"/>
    </source>
</evidence>
<dbReference type="PANTHER" id="PTHR17224">
    <property type="entry name" value="PEPTIDYL-TRNA HYDROLASE"/>
    <property type="match status" value="1"/>
</dbReference>
<keyword evidence="7" id="KW-1185">Reference proteome</keyword>
<keyword evidence="2" id="KW-0820">tRNA-binding</keyword>
<keyword evidence="4" id="KW-0694">RNA-binding</keyword>
<name>A0A8H5CBN4_9AGAR</name>
<comment type="caution">
    <text evidence="6">The sequence shown here is derived from an EMBL/GenBank/DDBJ whole genome shotgun (WGS) entry which is preliminary data.</text>
</comment>
<dbReference type="Pfam" id="PF01195">
    <property type="entry name" value="Pept_tRNA_hydro"/>
    <property type="match status" value="1"/>
</dbReference>
<evidence type="ECO:0000313" key="6">
    <source>
        <dbReference type="EMBL" id="KAF5338523.1"/>
    </source>
</evidence>
<dbReference type="PROSITE" id="PS01196">
    <property type="entry name" value="PEPT_TRNA_HYDROL_2"/>
    <property type="match status" value="1"/>
</dbReference>
<dbReference type="InterPro" id="IPR018171">
    <property type="entry name" value="Pept_tRNA_hydro_CS"/>
</dbReference>
<accession>A0A8H5CBN4</accession>
<dbReference type="EMBL" id="JAACJK010000013">
    <property type="protein sequence ID" value="KAF5338523.1"/>
    <property type="molecule type" value="Genomic_DNA"/>
</dbReference>
<comment type="similarity">
    <text evidence="5">Belongs to the PTH family.</text>
</comment>
<dbReference type="Proteomes" id="UP000541558">
    <property type="component" value="Unassembled WGS sequence"/>
</dbReference>
<sequence length="231" mass="24547">MVSLLHKHPLFSIMARAHTRRSLSTFSDAPRILIAGLGNAPYPSTRHSIGQYIINGLASHYSIHMSSSRGGHQGSNPTGSITLFKAKQLMNVSGPSVVAAMRAGQVPPSHLVLIYDSLTHAPCRLAVRFGGSAQGHNGVKSVMASLGASATSKPFWQIRVGVGRGNPAGSGVDGEVSQKRMINKSVDAAEWVLGPLSEEEKRYWGVGGKGLDAVVREIDRIMEKLGEEADG</sequence>
<protein>
    <recommendedName>
        <fullName evidence="1">peptidyl-tRNA hydrolase</fullName>
        <ecNumber evidence="1">3.1.1.29</ecNumber>
    </recommendedName>
</protein>
<evidence type="ECO:0000313" key="7">
    <source>
        <dbReference type="Proteomes" id="UP000541558"/>
    </source>
</evidence>
<proteinExistence type="inferred from homology"/>
<organism evidence="6 7">
    <name type="scientific">Ephemerocybe angulata</name>
    <dbReference type="NCBI Taxonomy" id="980116"/>
    <lineage>
        <taxon>Eukaryota</taxon>
        <taxon>Fungi</taxon>
        <taxon>Dikarya</taxon>
        <taxon>Basidiomycota</taxon>
        <taxon>Agaricomycotina</taxon>
        <taxon>Agaricomycetes</taxon>
        <taxon>Agaricomycetidae</taxon>
        <taxon>Agaricales</taxon>
        <taxon>Agaricineae</taxon>
        <taxon>Psathyrellaceae</taxon>
        <taxon>Ephemerocybe</taxon>
    </lineage>
</organism>
<evidence type="ECO:0000256" key="4">
    <source>
        <dbReference type="ARBA" id="ARBA00022884"/>
    </source>
</evidence>
<evidence type="ECO:0000256" key="1">
    <source>
        <dbReference type="ARBA" id="ARBA00013260"/>
    </source>
</evidence>
<keyword evidence="3" id="KW-0378">Hydrolase</keyword>